<evidence type="ECO:0000259" key="1">
    <source>
        <dbReference type="Pfam" id="PF04773"/>
    </source>
</evidence>
<dbReference type="PANTHER" id="PTHR30273">
    <property type="entry name" value="PERIPLASMIC SIGNAL SENSOR AND SIGMA FACTOR ACTIVATOR FECR-RELATED"/>
    <property type="match status" value="1"/>
</dbReference>
<gene>
    <name evidence="3" type="ORF">IQ22_01142</name>
</gene>
<dbReference type="Pfam" id="PF16220">
    <property type="entry name" value="DUF4880"/>
    <property type="match status" value="1"/>
</dbReference>
<dbReference type="GO" id="GO:0016989">
    <property type="term" value="F:sigma factor antagonist activity"/>
    <property type="evidence" value="ECO:0007669"/>
    <property type="project" value="TreeGrafter"/>
</dbReference>
<dbReference type="PANTHER" id="PTHR30273:SF2">
    <property type="entry name" value="PROTEIN FECR"/>
    <property type="match status" value="1"/>
</dbReference>
<sequence length="316" mass="35088">MSQSDPVSRHVLDQAIDWQLRFGEIHDNPEDLSAWKAWLNAHPEHLRAWEQLNGIERYLTAAKPPMARQTLLKRPSTLQRGRTLLSLAVVVLLGLAVTDRYVPLRYALADAVTPTGEQRVLTLPDDTRLTLAGRSALDIRFDAQQRRIVLRTGEILIETGHGDTRPFIVETPAGHLRALGTRFIVAEEPRGTRLTVLRSAVAAHPRHGLAEAVIPEGDAVLMTPDQLDEFTHAAPGAAAWAQGMLVVDNERLDQVIAALGRERVGLLTLDPQLADLRVTGSFPLHDTERALRALSANIPIRIERHTPFWLAVKPDF</sequence>
<dbReference type="InterPro" id="IPR006860">
    <property type="entry name" value="FecR"/>
</dbReference>
<protein>
    <submittedName>
        <fullName evidence="3">FecR family protein</fullName>
    </submittedName>
</protein>
<evidence type="ECO:0000313" key="3">
    <source>
        <dbReference type="EMBL" id="TWI56690.1"/>
    </source>
</evidence>
<reference evidence="3 4" key="1">
    <citation type="journal article" date="2015" name="Stand. Genomic Sci.">
        <title>Genomic Encyclopedia of Bacterial and Archaeal Type Strains, Phase III: the genomes of soil and plant-associated and newly described type strains.</title>
        <authorList>
            <person name="Whitman W.B."/>
            <person name="Woyke T."/>
            <person name="Klenk H.P."/>
            <person name="Zhou Y."/>
            <person name="Lilburn T.G."/>
            <person name="Beck B.J."/>
            <person name="De Vos P."/>
            <person name="Vandamme P."/>
            <person name="Eisen J.A."/>
            <person name="Garrity G."/>
            <person name="Hugenholtz P."/>
            <person name="Kyrpides N.C."/>
        </authorList>
    </citation>
    <scope>NUCLEOTIDE SEQUENCE [LARGE SCALE GENOMIC DNA]</scope>
    <source>
        <strain evidence="3 4">CGMCC 1.6858</strain>
    </source>
</reference>
<dbReference type="Gene3D" id="2.60.120.1440">
    <property type="match status" value="1"/>
</dbReference>
<dbReference type="Pfam" id="PF04773">
    <property type="entry name" value="FecR"/>
    <property type="match status" value="1"/>
</dbReference>
<dbReference type="RefSeq" id="WP_145139341.1">
    <property type="nucleotide sequence ID" value="NZ_VLKY01000003.1"/>
</dbReference>
<feature type="domain" description="FecR protein" evidence="1">
    <location>
        <begin position="111"/>
        <end position="201"/>
    </location>
</feature>
<dbReference type="PIRSF" id="PIRSF018266">
    <property type="entry name" value="FecR"/>
    <property type="match status" value="1"/>
</dbReference>
<evidence type="ECO:0000313" key="4">
    <source>
        <dbReference type="Proteomes" id="UP000316905"/>
    </source>
</evidence>
<organism evidence="3 4">
    <name type="scientific">Pseudomonas duriflava</name>
    <dbReference type="NCBI Taxonomy" id="459528"/>
    <lineage>
        <taxon>Bacteria</taxon>
        <taxon>Pseudomonadati</taxon>
        <taxon>Pseudomonadota</taxon>
        <taxon>Gammaproteobacteria</taxon>
        <taxon>Pseudomonadales</taxon>
        <taxon>Pseudomonadaceae</taxon>
        <taxon>Pseudomonas</taxon>
    </lineage>
</organism>
<comment type="caution">
    <text evidence="3">The sequence shown here is derived from an EMBL/GenBank/DDBJ whole genome shotgun (WGS) entry which is preliminary data.</text>
</comment>
<dbReference type="EMBL" id="VLKY01000003">
    <property type="protein sequence ID" value="TWI56690.1"/>
    <property type="molecule type" value="Genomic_DNA"/>
</dbReference>
<dbReference type="InterPro" id="IPR012373">
    <property type="entry name" value="Ferrdict_sens_TM"/>
</dbReference>
<dbReference type="OrthoDB" id="1099576at2"/>
<proteinExistence type="predicted"/>
<keyword evidence="4" id="KW-1185">Reference proteome</keyword>
<feature type="domain" description="FecR N-terminal" evidence="2">
    <location>
        <begin position="13"/>
        <end position="52"/>
    </location>
</feature>
<dbReference type="InterPro" id="IPR032623">
    <property type="entry name" value="FecR_N"/>
</dbReference>
<dbReference type="AlphaFoldDB" id="A0A562QKG9"/>
<dbReference type="Proteomes" id="UP000316905">
    <property type="component" value="Unassembled WGS sequence"/>
</dbReference>
<name>A0A562QKG9_9PSED</name>
<accession>A0A562QKG9</accession>
<evidence type="ECO:0000259" key="2">
    <source>
        <dbReference type="Pfam" id="PF16220"/>
    </source>
</evidence>